<comment type="caution">
    <text evidence="1">The sequence shown here is derived from an EMBL/GenBank/DDBJ whole genome shotgun (WGS) entry which is preliminary data.</text>
</comment>
<keyword evidence="2" id="KW-1185">Reference proteome</keyword>
<dbReference type="AlphaFoldDB" id="A0AAD6WR12"/>
<proteinExistence type="predicted"/>
<dbReference type="EMBL" id="JARJCM010000178">
    <property type="protein sequence ID" value="KAJ7023918.1"/>
    <property type="molecule type" value="Genomic_DNA"/>
</dbReference>
<reference evidence="1" key="1">
    <citation type="submission" date="2023-03" db="EMBL/GenBank/DDBJ databases">
        <title>Massive genome expansion in bonnet fungi (Mycena s.s.) driven by repeated elements and novel gene families across ecological guilds.</title>
        <authorList>
            <consortium name="Lawrence Berkeley National Laboratory"/>
            <person name="Harder C.B."/>
            <person name="Miyauchi S."/>
            <person name="Viragh M."/>
            <person name="Kuo A."/>
            <person name="Thoen E."/>
            <person name="Andreopoulos B."/>
            <person name="Lu D."/>
            <person name="Skrede I."/>
            <person name="Drula E."/>
            <person name="Henrissat B."/>
            <person name="Morin E."/>
            <person name="Kohler A."/>
            <person name="Barry K."/>
            <person name="LaButti K."/>
            <person name="Morin E."/>
            <person name="Salamov A."/>
            <person name="Lipzen A."/>
            <person name="Mereny Z."/>
            <person name="Hegedus B."/>
            <person name="Baldrian P."/>
            <person name="Stursova M."/>
            <person name="Weitz H."/>
            <person name="Taylor A."/>
            <person name="Grigoriev I.V."/>
            <person name="Nagy L.G."/>
            <person name="Martin F."/>
            <person name="Kauserud H."/>
        </authorList>
    </citation>
    <scope>NUCLEOTIDE SEQUENCE</scope>
    <source>
        <strain evidence="1">CBHHK200</strain>
    </source>
</reference>
<dbReference type="Proteomes" id="UP001218188">
    <property type="component" value="Unassembled WGS sequence"/>
</dbReference>
<name>A0AAD6WR12_9AGAR</name>
<organism evidence="1 2">
    <name type="scientific">Mycena alexandri</name>
    <dbReference type="NCBI Taxonomy" id="1745969"/>
    <lineage>
        <taxon>Eukaryota</taxon>
        <taxon>Fungi</taxon>
        <taxon>Dikarya</taxon>
        <taxon>Basidiomycota</taxon>
        <taxon>Agaricomycotina</taxon>
        <taxon>Agaricomycetes</taxon>
        <taxon>Agaricomycetidae</taxon>
        <taxon>Agaricales</taxon>
        <taxon>Marasmiineae</taxon>
        <taxon>Mycenaceae</taxon>
        <taxon>Mycena</taxon>
    </lineage>
</organism>
<protein>
    <submittedName>
        <fullName evidence="1">Uncharacterized protein</fullName>
    </submittedName>
</protein>
<gene>
    <name evidence="1" type="ORF">C8F04DRAFT_1270824</name>
</gene>
<accession>A0AAD6WR12</accession>
<evidence type="ECO:0000313" key="1">
    <source>
        <dbReference type="EMBL" id="KAJ7023918.1"/>
    </source>
</evidence>
<evidence type="ECO:0000313" key="2">
    <source>
        <dbReference type="Proteomes" id="UP001218188"/>
    </source>
</evidence>
<sequence length="286" mass="31258">MASMGVHRRLSRVFGSLRRSAAAARNADSFSTPVGCRVFVRVRATLVPCGRCISLGLSVGDAPMRRTHTSASNSASLRGSVADERKLQYCADTSCAGDARSVRLPRRCVGNRATIPQLWRGCYGYGRADERGCACWVHEKRAERVRTKGEGGRLYTVPCSTSFYPATPDPARKHAASTLARAQWVGGIDPSARLRLRAHHLLVPALAAGAARRWRCWVFSTWASCAMFLREKAGRGRGVRTSRRTLRSVLSSALGDYFCVKCGLHVGGGISKSTIVLRLLGLFLFW</sequence>